<feature type="domain" description="Methyltransferase small" evidence="6">
    <location>
        <begin position="102"/>
        <end position="200"/>
    </location>
</feature>
<evidence type="ECO:0000256" key="5">
    <source>
        <dbReference type="HAMAP-Rule" id="MF_02126"/>
    </source>
</evidence>
<dbReference type="GeneID" id="97143202"/>
<dbReference type="PANTHER" id="PTHR18895:SF74">
    <property type="entry name" value="MTRF1L RELEASE FACTOR GLUTAMINE METHYLTRANSFERASE"/>
    <property type="match status" value="1"/>
</dbReference>
<evidence type="ECO:0000259" key="6">
    <source>
        <dbReference type="Pfam" id="PF05175"/>
    </source>
</evidence>
<evidence type="ECO:0000313" key="9">
    <source>
        <dbReference type="EMBL" id="SDH61113.1"/>
    </source>
</evidence>
<comment type="similarity">
    <text evidence="5">Belongs to the protein N5-glutamine methyltransferase family. PrmC subfamily.</text>
</comment>
<feature type="binding site" evidence="5">
    <location>
        <position position="197"/>
    </location>
    <ligand>
        <name>S-adenosyl-L-methionine</name>
        <dbReference type="ChEBI" id="CHEBI:59789"/>
    </ligand>
</feature>
<evidence type="ECO:0000313" key="11">
    <source>
        <dbReference type="Proteomes" id="UP000826616"/>
    </source>
</evidence>
<feature type="domain" description="Release factor glutamine methyltransferase N-terminal" evidence="7">
    <location>
        <begin position="8"/>
        <end position="78"/>
    </location>
</feature>
<dbReference type="PANTHER" id="PTHR18895">
    <property type="entry name" value="HEMK METHYLTRANSFERASE"/>
    <property type="match status" value="1"/>
</dbReference>
<evidence type="ECO:0000259" key="7">
    <source>
        <dbReference type="Pfam" id="PF17827"/>
    </source>
</evidence>
<keyword evidence="3 5" id="KW-0949">S-adenosyl-L-methionine</keyword>
<gene>
    <name evidence="5 8" type="primary">prmC</name>
    <name evidence="8" type="ORF">K3F53_17620</name>
    <name evidence="9" type="ORF">SAMN04489735_103632</name>
</gene>
<dbReference type="NCBIfam" id="TIGR00536">
    <property type="entry name" value="hemK_fam"/>
    <property type="match status" value="1"/>
</dbReference>
<dbReference type="EMBL" id="CP080764">
    <property type="protein sequence ID" value="QYY42621.1"/>
    <property type="molecule type" value="Genomic_DNA"/>
</dbReference>
<evidence type="ECO:0000256" key="4">
    <source>
        <dbReference type="ARBA" id="ARBA00048391"/>
    </source>
</evidence>
<dbReference type="Proteomes" id="UP000826616">
    <property type="component" value="Chromosome"/>
</dbReference>
<keyword evidence="1 5" id="KW-0489">Methyltransferase</keyword>
<evidence type="ECO:0000256" key="3">
    <source>
        <dbReference type="ARBA" id="ARBA00022691"/>
    </source>
</evidence>
<comment type="caution">
    <text evidence="5">Lacks conserved residue(s) required for the propagation of feature annotation.</text>
</comment>
<dbReference type="InterPro" id="IPR029063">
    <property type="entry name" value="SAM-dependent_MTases_sf"/>
</dbReference>
<keyword evidence="2 5" id="KW-0808">Transferase</keyword>
<keyword evidence="11" id="KW-1185">Reference proteome</keyword>
<feature type="binding site" evidence="5">
    <location>
        <begin position="197"/>
        <end position="200"/>
    </location>
    <ligand>
        <name>substrate</name>
    </ligand>
</feature>
<dbReference type="NCBIfam" id="TIGR03534">
    <property type="entry name" value="RF_mod_PrmC"/>
    <property type="match status" value="1"/>
</dbReference>
<comment type="function">
    <text evidence="5">Methylates the class 1 translation termination release factors RF1/PrfA and RF2/PrfB on the glutamine residue of the universally conserved GGQ motif.</text>
</comment>
<dbReference type="InterPro" id="IPR040758">
    <property type="entry name" value="PrmC_N"/>
</dbReference>
<dbReference type="EC" id="2.1.1.297" evidence="5"/>
<dbReference type="Proteomes" id="UP000198956">
    <property type="component" value="Unassembled WGS sequence"/>
</dbReference>
<dbReference type="EMBL" id="FNDE01000036">
    <property type="protein sequence ID" value="SDH61113.1"/>
    <property type="molecule type" value="Genomic_DNA"/>
</dbReference>
<feature type="binding site" evidence="5">
    <location>
        <begin position="127"/>
        <end position="131"/>
    </location>
    <ligand>
        <name>S-adenosyl-L-methionine</name>
        <dbReference type="ChEBI" id="CHEBI:59789"/>
    </ligand>
</feature>
<evidence type="ECO:0000313" key="10">
    <source>
        <dbReference type="Proteomes" id="UP000198956"/>
    </source>
</evidence>
<dbReference type="Gene3D" id="1.10.8.10">
    <property type="entry name" value="DNA helicase RuvA subunit, C-terminal domain"/>
    <property type="match status" value="1"/>
</dbReference>
<accession>A0A1G8DTV9</accession>
<dbReference type="SUPFAM" id="SSF53335">
    <property type="entry name" value="S-adenosyl-L-methionine-dependent methyltransferases"/>
    <property type="match status" value="1"/>
</dbReference>
<dbReference type="PROSITE" id="PS00092">
    <property type="entry name" value="N6_MTASE"/>
    <property type="match status" value="1"/>
</dbReference>
<organism evidence="9 10">
    <name type="scientific">Aneurinibacillus thermoaerophilus</name>
    <dbReference type="NCBI Taxonomy" id="143495"/>
    <lineage>
        <taxon>Bacteria</taxon>
        <taxon>Bacillati</taxon>
        <taxon>Bacillota</taxon>
        <taxon>Bacilli</taxon>
        <taxon>Bacillales</taxon>
        <taxon>Paenibacillaceae</taxon>
        <taxon>Aneurinibacillus group</taxon>
        <taxon>Aneurinibacillus</taxon>
    </lineage>
</organism>
<comment type="catalytic activity">
    <reaction evidence="4 5">
        <text>L-glutaminyl-[peptide chain release factor] + S-adenosyl-L-methionine = N(5)-methyl-L-glutaminyl-[peptide chain release factor] + S-adenosyl-L-homocysteine + H(+)</text>
        <dbReference type="Rhea" id="RHEA:42896"/>
        <dbReference type="Rhea" id="RHEA-COMP:10271"/>
        <dbReference type="Rhea" id="RHEA-COMP:10272"/>
        <dbReference type="ChEBI" id="CHEBI:15378"/>
        <dbReference type="ChEBI" id="CHEBI:30011"/>
        <dbReference type="ChEBI" id="CHEBI:57856"/>
        <dbReference type="ChEBI" id="CHEBI:59789"/>
        <dbReference type="ChEBI" id="CHEBI:61891"/>
        <dbReference type="EC" id="2.1.1.297"/>
    </reaction>
</comment>
<dbReference type="Pfam" id="PF17827">
    <property type="entry name" value="PrmC_N"/>
    <property type="match status" value="1"/>
</dbReference>
<evidence type="ECO:0000313" key="8">
    <source>
        <dbReference type="EMBL" id="QYY42621.1"/>
    </source>
</evidence>
<reference evidence="9 10" key="1">
    <citation type="submission" date="2016-10" db="EMBL/GenBank/DDBJ databases">
        <authorList>
            <person name="de Groot N.N."/>
        </authorList>
    </citation>
    <scope>NUCLEOTIDE SEQUENCE [LARGE SCALE GENOMIC DNA]</scope>
    <source>
        <strain evidence="9 10">L 420-91</strain>
    </source>
</reference>
<evidence type="ECO:0000256" key="1">
    <source>
        <dbReference type="ARBA" id="ARBA00022603"/>
    </source>
</evidence>
<dbReference type="CDD" id="cd02440">
    <property type="entry name" value="AdoMet_MTases"/>
    <property type="match status" value="1"/>
</dbReference>
<dbReference type="InterPro" id="IPR004556">
    <property type="entry name" value="HemK-like"/>
</dbReference>
<dbReference type="Gene3D" id="3.40.50.150">
    <property type="entry name" value="Vaccinia Virus protein VP39"/>
    <property type="match status" value="1"/>
</dbReference>
<dbReference type="GO" id="GO:0032259">
    <property type="term" value="P:methylation"/>
    <property type="evidence" value="ECO:0007669"/>
    <property type="project" value="UniProtKB-KW"/>
</dbReference>
<evidence type="ECO:0000256" key="2">
    <source>
        <dbReference type="ARBA" id="ARBA00022679"/>
    </source>
</evidence>
<dbReference type="InterPro" id="IPR019874">
    <property type="entry name" value="RF_methyltr_PrmC"/>
</dbReference>
<dbReference type="InterPro" id="IPR002052">
    <property type="entry name" value="DNA_methylase_N6_adenine_CS"/>
</dbReference>
<reference evidence="8 11" key="2">
    <citation type="submission" date="2021-08" db="EMBL/GenBank/DDBJ databases">
        <title>Complete genome sequence of the strain Aneurinibacillus thermoaerophilus CCM 8960.</title>
        <authorList>
            <person name="Musilova J."/>
            <person name="Kourilova X."/>
            <person name="Pernicova I."/>
            <person name="Bezdicek M."/>
            <person name="Lengerova M."/>
            <person name="Obruca S."/>
            <person name="Sedlar K."/>
        </authorList>
    </citation>
    <scope>NUCLEOTIDE SEQUENCE [LARGE SCALE GENOMIC DNA]</scope>
    <source>
        <strain evidence="8 11">CCM 8960</strain>
    </source>
</reference>
<name>A0A1G8DTV9_ANETH</name>
<dbReference type="OrthoDB" id="9800643at2"/>
<dbReference type="AlphaFoldDB" id="A0A1G8DTV9"/>
<dbReference type="RefSeq" id="WP_057897387.1">
    <property type="nucleotide sequence ID" value="NZ_CP080764.1"/>
</dbReference>
<dbReference type="GO" id="GO:0003676">
    <property type="term" value="F:nucleic acid binding"/>
    <property type="evidence" value="ECO:0007669"/>
    <property type="project" value="InterPro"/>
</dbReference>
<dbReference type="GO" id="GO:0102559">
    <property type="term" value="F:peptide chain release factor N(5)-glutamine methyltransferase activity"/>
    <property type="evidence" value="ECO:0007669"/>
    <property type="project" value="UniProtKB-EC"/>
</dbReference>
<proteinExistence type="inferred from homology"/>
<dbReference type="InterPro" id="IPR050320">
    <property type="entry name" value="N5-glutamine_MTase"/>
</dbReference>
<sequence>MKGITVREALQKASRFLREKGIEDAAFLAEYAIRHALGWDRTRFISGMSYTLTEEEWAAIEAILLRRTAGEPMQYIVGEQEFYGLAFEVNPSVLIPRPETELLVEEIVKQAFKLWPADAALFAADIGTGSGVIAVTLAVIGGANWRITATDIAEESLATASRNAKRHHVENKVSFAQGDLLAPLLNAGQRVDILVSNPPYIPSADIIDLDVQVKDHEPRRALDGGEDGLDFYRRIIEGLDSVLTRRALVGFEVGIHQADTVRCWLMETGLFLETYIVRDLAGIGRHVIAIR</sequence>
<feature type="binding site" evidence="5">
    <location>
        <position position="151"/>
    </location>
    <ligand>
        <name>S-adenosyl-L-methionine</name>
        <dbReference type="ChEBI" id="CHEBI:59789"/>
    </ligand>
</feature>
<protein>
    <recommendedName>
        <fullName evidence="5">Release factor glutamine methyltransferase</fullName>
        <shortName evidence="5">RF MTase</shortName>
        <ecNumber evidence="5">2.1.1.297</ecNumber>
    </recommendedName>
    <alternativeName>
        <fullName evidence="5">N5-glutamine methyltransferase PrmC</fullName>
    </alternativeName>
    <alternativeName>
        <fullName evidence="5">Protein-(glutamine-N5) MTase PrmC</fullName>
    </alternativeName>
    <alternativeName>
        <fullName evidence="5">Protein-glutamine N-methyltransferase PrmC</fullName>
    </alternativeName>
</protein>
<dbReference type="Pfam" id="PF05175">
    <property type="entry name" value="MTS"/>
    <property type="match status" value="1"/>
</dbReference>
<dbReference type="InterPro" id="IPR007848">
    <property type="entry name" value="Small_mtfrase_dom"/>
</dbReference>
<dbReference type="HAMAP" id="MF_02126">
    <property type="entry name" value="RF_methyltr_PrmC"/>
    <property type="match status" value="1"/>
</dbReference>